<keyword evidence="3 4" id="KW-0547">Nucleotide-binding</keyword>
<dbReference type="PRINTS" id="PR01607">
    <property type="entry name" value="APYRASEFAMLY"/>
</dbReference>
<dbReference type="InterPro" id="IPR006146">
    <property type="entry name" value="5'-Nucleotdase_CS"/>
</dbReference>
<dbReference type="InterPro" id="IPR006420">
    <property type="entry name" value="NadN"/>
</dbReference>
<dbReference type="Gene3D" id="3.90.780.10">
    <property type="entry name" value="5'-Nucleotidase, C-terminal domain"/>
    <property type="match status" value="1"/>
</dbReference>
<dbReference type="SUPFAM" id="SSF55816">
    <property type="entry name" value="5'-nucleotidase (syn. UDP-sugar hydrolase), C-terminal domain"/>
    <property type="match status" value="1"/>
</dbReference>
<dbReference type="InterPro" id="IPR004843">
    <property type="entry name" value="Calcineurin-like_PHP"/>
</dbReference>
<feature type="chain" id="PRO_5044045537" evidence="4">
    <location>
        <begin position="18"/>
        <end position="596"/>
    </location>
</feature>
<evidence type="ECO:0000259" key="6">
    <source>
        <dbReference type="Pfam" id="PF02872"/>
    </source>
</evidence>
<dbReference type="InterPro" id="IPR006179">
    <property type="entry name" value="5_nucleotidase/apyrase"/>
</dbReference>
<dbReference type="Gene3D" id="3.60.21.10">
    <property type="match status" value="1"/>
</dbReference>
<dbReference type="KEGG" id="lrug:AB8B22_00310"/>
<dbReference type="SUPFAM" id="SSF56300">
    <property type="entry name" value="Metallo-dependent phosphatases"/>
    <property type="match status" value="1"/>
</dbReference>
<keyword evidence="2 4" id="KW-0732">Signal</keyword>
<dbReference type="GO" id="GO:0030288">
    <property type="term" value="C:outer membrane-bounded periplasmic space"/>
    <property type="evidence" value="ECO:0007669"/>
    <property type="project" value="TreeGrafter"/>
</dbReference>
<organism evidence="7">
    <name type="scientific">Leptotrichia rugosa</name>
    <dbReference type="NCBI Taxonomy" id="3239302"/>
    <lineage>
        <taxon>Bacteria</taxon>
        <taxon>Fusobacteriati</taxon>
        <taxon>Fusobacteriota</taxon>
        <taxon>Fusobacteriia</taxon>
        <taxon>Fusobacteriales</taxon>
        <taxon>Leptotrichiaceae</taxon>
        <taxon>Leptotrichia</taxon>
    </lineage>
</organism>
<dbReference type="GO" id="GO:0046872">
    <property type="term" value="F:metal ion binding"/>
    <property type="evidence" value="ECO:0007669"/>
    <property type="project" value="UniProtKB-KW"/>
</dbReference>
<keyword evidence="1" id="KW-0479">Metal-binding</keyword>
<dbReference type="CDD" id="cd07409">
    <property type="entry name" value="MPP_CD73_N"/>
    <property type="match status" value="1"/>
</dbReference>
<name>A0AB39VHX6_9FUSO</name>
<proteinExistence type="inferred from homology"/>
<evidence type="ECO:0000256" key="3">
    <source>
        <dbReference type="ARBA" id="ARBA00022741"/>
    </source>
</evidence>
<dbReference type="Pfam" id="PF02872">
    <property type="entry name" value="5_nucleotid_C"/>
    <property type="match status" value="1"/>
</dbReference>
<dbReference type="PANTHER" id="PTHR11575">
    <property type="entry name" value="5'-NUCLEOTIDASE-RELATED"/>
    <property type="match status" value="1"/>
</dbReference>
<evidence type="ECO:0000256" key="1">
    <source>
        <dbReference type="ARBA" id="ARBA00022723"/>
    </source>
</evidence>
<gene>
    <name evidence="7" type="primary">nadN</name>
    <name evidence="7" type="ORF">AB8B22_00310</name>
</gene>
<dbReference type="InterPro" id="IPR036907">
    <property type="entry name" value="5'-Nucleotdase_C_sf"/>
</dbReference>
<feature type="signal peptide" evidence="4">
    <location>
        <begin position="1"/>
        <end position="17"/>
    </location>
</feature>
<evidence type="ECO:0000256" key="4">
    <source>
        <dbReference type="RuleBase" id="RU362119"/>
    </source>
</evidence>
<feature type="domain" description="Calcineurin-like phosphoesterase" evidence="5">
    <location>
        <begin position="39"/>
        <end position="254"/>
    </location>
</feature>
<accession>A0AB39VHX6</accession>
<dbReference type="RefSeq" id="WP_369711138.1">
    <property type="nucleotide sequence ID" value="NZ_CP165644.1"/>
</dbReference>
<dbReference type="NCBIfam" id="TIGR01530">
    <property type="entry name" value="nadN"/>
    <property type="match status" value="1"/>
</dbReference>
<dbReference type="GO" id="GO:0008768">
    <property type="term" value="F:UDP-sugar diphosphatase activity"/>
    <property type="evidence" value="ECO:0007669"/>
    <property type="project" value="TreeGrafter"/>
</dbReference>
<dbReference type="GO" id="GO:0008253">
    <property type="term" value="F:5'-nucleotidase activity"/>
    <property type="evidence" value="ECO:0007669"/>
    <property type="project" value="UniProtKB-EC"/>
</dbReference>
<dbReference type="EMBL" id="CP165644">
    <property type="protein sequence ID" value="XDU66885.1"/>
    <property type="molecule type" value="Genomic_DNA"/>
</dbReference>
<dbReference type="EC" id="3.1.3.5" evidence="7"/>
<feature type="domain" description="5'-Nucleotidase C-terminal" evidence="6">
    <location>
        <begin position="411"/>
        <end position="555"/>
    </location>
</feature>
<dbReference type="PROSITE" id="PS00786">
    <property type="entry name" value="5_NUCLEOTIDASE_2"/>
    <property type="match status" value="1"/>
</dbReference>
<dbReference type="InterPro" id="IPR029052">
    <property type="entry name" value="Metallo-depent_PP-like"/>
</dbReference>
<dbReference type="AlphaFoldDB" id="A0AB39VHX6"/>
<dbReference type="GO" id="GO:0009166">
    <property type="term" value="P:nucleotide catabolic process"/>
    <property type="evidence" value="ECO:0007669"/>
    <property type="project" value="InterPro"/>
</dbReference>
<evidence type="ECO:0000259" key="5">
    <source>
        <dbReference type="Pfam" id="PF00149"/>
    </source>
</evidence>
<reference evidence="7" key="1">
    <citation type="submission" date="2024-07" db="EMBL/GenBank/DDBJ databases">
        <authorList>
            <person name="Li X.-J."/>
            <person name="Wang X."/>
        </authorList>
    </citation>
    <scope>NUCLEOTIDE SEQUENCE</scope>
    <source>
        <strain evidence="7">HSP-334</strain>
    </source>
</reference>
<dbReference type="InterPro" id="IPR008334">
    <property type="entry name" value="5'-Nucleotdase_C"/>
</dbReference>
<evidence type="ECO:0000256" key="2">
    <source>
        <dbReference type="ARBA" id="ARBA00022729"/>
    </source>
</evidence>
<dbReference type="GO" id="GO:0000166">
    <property type="term" value="F:nucleotide binding"/>
    <property type="evidence" value="ECO:0007669"/>
    <property type="project" value="UniProtKB-KW"/>
</dbReference>
<protein>
    <submittedName>
        <fullName evidence="7">NAD nucleotidase</fullName>
        <ecNumber evidence="7">3.1.3.5</ecNumber>
    </submittedName>
</protein>
<evidence type="ECO:0000313" key="7">
    <source>
        <dbReference type="EMBL" id="XDU66885.1"/>
    </source>
</evidence>
<sequence>MKKLFLLALTITIFAAAQNVATAKATKNKKSTSSNFELNVAHINDHHSHLEEEKMPLKLGDQTVTVNIGGMARMAQAIDEFRKENKNTLVLHAGDAQTGTLYFTLFEGKADANIMNEIKFDAFTLGNHEFDDGNKGLKGFLDVLKVPVVSANVVPDKGSILENKWKPYIIKNINGEKVAIIGIEVVKKTKESSSPGDDIKFYDEVETARKYVKEVQNKGINKIILLSHAGYERNLEIAKKVEGIDLIVSGDTHYLLGSQFEQFGLKVADPDYPKKIDHANGEPTYVVEAWCYAYLLGQLKLDFNQKGVVTNVVANPQLLIGDNFFEVKDKDNKNVQLTGAEKDKVVKFVNENKNIKFVKNEPQAEKLLEGYKKEKNEMGKKSVGKILDKIPGGSENRIPDAKNPEGSLATTLVMESVLDKLKTIGTRNIDFVIGNAGNIRITLEPGEFNYDLAYTLLPFATNTIYTLEIKGSEVKQVLEDAIDYSLTGGSTGSFPYGAGIRYEATKAGKLGTRVKKIEVLDRKSNEWVPIDANKTYVMGTNSYIASGKDGYKTLGEIIKTRGGTNTYLSDVPIFIDYVKAKKEISRPKSSNVIFKY</sequence>
<dbReference type="PANTHER" id="PTHR11575:SF46">
    <property type="entry name" value="PROTEIN USHA"/>
    <property type="match status" value="1"/>
</dbReference>
<dbReference type="Pfam" id="PF00149">
    <property type="entry name" value="Metallophos"/>
    <property type="match status" value="1"/>
</dbReference>
<keyword evidence="4 7" id="KW-0378">Hydrolase</keyword>
<comment type="similarity">
    <text evidence="4">Belongs to the 5'-nucleotidase family.</text>
</comment>